<evidence type="ECO:0000256" key="14">
    <source>
        <dbReference type="PIRSR" id="PIRSR000517-1"/>
    </source>
</evidence>
<evidence type="ECO:0000313" key="18">
    <source>
        <dbReference type="RefSeq" id="XP_018017685.1"/>
    </source>
</evidence>
<dbReference type="GO" id="GO:0006572">
    <property type="term" value="P:L-tyrosine catabolic process"/>
    <property type="evidence" value="ECO:0007669"/>
    <property type="project" value="UniProtKB-KW"/>
</dbReference>
<evidence type="ECO:0000256" key="15">
    <source>
        <dbReference type="SAM" id="MobiDB-lite"/>
    </source>
</evidence>
<dbReference type="InterPro" id="IPR005957">
    <property type="entry name" value="Tyrosine_aminoTrfase"/>
</dbReference>
<keyword evidence="17" id="KW-1185">Reference proteome</keyword>
<dbReference type="EC" id="2.6.1.5" evidence="5 13"/>
<dbReference type="Proteomes" id="UP000694843">
    <property type="component" value="Unplaced"/>
</dbReference>
<comment type="similarity">
    <text evidence="3 13">Belongs to the class-I pyridoxal-phosphate-dependent aminotransferase family.</text>
</comment>
<dbReference type="PANTHER" id="PTHR45744">
    <property type="entry name" value="TYROSINE AMINOTRANSFERASE"/>
    <property type="match status" value="1"/>
</dbReference>
<gene>
    <name evidence="18" type="primary">LOC108674260</name>
</gene>
<dbReference type="CDD" id="cd00609">
    <property type="entry name" value="AAT_like"/>
    <property type="match status" value="1"/>
</dbReference>
<sequence length="502" mass="55438">MKGRATWDVRATNFAKKTFNPIRDIVENMNITPHPDKPMIALSIGDPTVFGNLRPAESVVDAVVDSVRSGKNNGYVPATGTLQARQAIAEYMTCPGAPVEAKDVIICSGCSCSLDLCVSVLCSPGSSILVPRPGFPLYTTLAEGFGCTSKYYNLLPEKNWQVDLVHLESLVDDTTVAIVINNPSNPCGSVFPKSHLRAIADIAVKYKIPIIADEIYDNFVFEGEEYHPIASVHPELPVLACGGLTKRFLVPGWRMGWIAVHDRNGAMQEVLGCLRTLSQRIIGSNTIVQGALPDILSKTPQSFFDDTLKQIQVNARYCYESVQKMPGLTPILPQGAMYMMVRINMDEFPEFATDLEFVEAMVAEESVFCLPGKCFNIKNFFRIVLTVPEETMKVACQRMTSFCIAHHTGQKQTKIHEDSISNSIQTEEPTINEIDESPKTNGNSANGYHINGKTNGMHEPTHRRINELDVEPSVKNPTGMNEKLRSCEDANVDDLVDDMECD</sequence>
<dbReference type="InterPro" id="IPR004839">
    <property type="entry name" value="Aminotransferase_I/II_large"/>
</dbReference>
<evidence type="ECO:0000256" key="10">
    <source>
        <dbReference type="ARBA" id="ARBA00022898"/>
    </source>
</evidence>
<comment type="cofactor">
    <cofactor evidence="1 13 14">
        <name>pyridoxal 5'-phosphate</name>
        <dbReference type="ChEBI" id="CHEBI:597326"/>
    </cofactor>
</comment>
<evidence type="ECO:0000256" key="2">
    <source>
        <dbReference type="ARBA" id="ARBA00005203"/>
    </source>
</evidence>
<dbReference type="GeneID" id="108674260"/>
<dbReference type="PANTHER" id="PTHR45744:SF2">
    <property type="entry name" value="TYROSINE AMINOTRANSFERASE"/>
    <property type="match status" value="1"/>
</dbReference>
<dbReference type="InterPro" id="IPR005958">
    <property type="entry name" value="TyrNic_aminoTrfase"/>
</dbReference>
<comment type="subunit">
    <text evidence="4 13">Homodimer.</text>
</comment>
<dbReference type="NCBIfam" id="TIGR01265">
    <property type="entry name" value="tyr_nico_aTase"/>
    <property type="match status" value="1"/>
</dbReference>
<comment type="catalytic activity">
    <reaction evidence="12 13">
        <text>L-tyrosine + 2-oxoglutarate = 3-(4-hydroxyphenyl)pyruvate + L-glutamate</text>
        <dbReference type="Rhea" id="RHEA:15093"/>
        <dbReference type="ChEBI" id="CHEBI:16810"/>
        <dbReference type="ChEBI" id="CHEBI:29985"/>
        <dbReference type="ChEBI" id="CHEBI:36242"/>
        <dbReference type="ChEBI" id="CHEBI:58315"/>
        <dbReference type="EC" id="2.6.1.5"/>
    </reaction>
</comment>
<dbReference type="UniPathway" id="UPA00139">
    <property type="reaction ID" value="UER00338"/>
</dbReference>
<evidence type="ECO:0000256" key="9">
    <source>
        <dbReference type="ARBA" id="ARBA00022878"/>
    </source>
</evidence>
<evidence type="ECO:0000259" key="16">
    <source>
        <dbReference type="Pfam" id="PF00155"/>
    </source>
</evidence>
<evidence type="ECO:0000256" key="12">
    <source>
        <dbReference type="ARBA" id="ARBA00047798"/>
    </source>
</evidence>
<evidence type="ECO:0000256" key="11">
    <source>
        <dbReference type="ARBA" id="ARBA00023232"/>
    </source>
</evidence>
<dbReference type="InterPro" id="IPR015422">
    <property type="entry name" value="PyrdxlP-dep_Trfase_small"/>
</dbReference>
<evidence type="ECO:0000256" key="5">
    <source>
        <dbReference type="ARBA" id="ARBA00012749"/>
    </source>
</evidence>
<keyword evidence="7 18" id="KW-0032">Aminotransferase</keyword>
<dbReference type="InterPro" id="IPR015424">
    <property type="entry name" value="PyrdxlP-dep_Trfase"/>
</dbReference>
<proteinExistence type="inferred from homology"/>
<feature type="domain" description="Aminotransferase class I/classII large" evidence="16">
    <location>
        <begin position="38"/>
        <end position="398"/>
    </location>
</feature>
<accession>A0A8B7NVD7</accession>
<evidence type="ECO:0000256" key="8">
    <source>
        <dbReference type="ARBA" id="ARBA00022679"/>
    </source>
</evidence>
<evidence type="ECO:0000256" key="1">
    <source>
        <dbReference type="ARBA" id="ARBA00001933"/>
    </source>
</evidence>
<dbReference type="GO" id="GO:0004838">
    <property type="term" value="F:L-tyrosine-2-oxoglutarate transaminase activity"/>
    <property type="evidence" value="ECO:0007669"/>
    <property type="project" value="UniProtKB-UniRule"/>
</dbReference>
<comment type="pathway">
    <text evidence="2 13">Amino-acid degradation; L-phenylalanine degradation; acetoacetate and fumarate from L-phenylalanine: step 2/6.</text>
</comment>
<dbReference type="Gene3D" id="3.90.1150.10">
    <property type="entry name" value="Aspartate Aminotransferase, domain 1"/>
    <property type="match status" value="1"/>
</dbReference>
<keyword evidence="10 13" id="KW-0663">Pyridoxal phosphate</keyword>
<keyword evidence="11" id="KW-0585">Phenylalanine catabolism</keyword>
<name>A0A8B7NVD7_HYAAZ</name>
<keyword evidence="8" id="KW-0808">Transferase</keyword>
<dbReference type="Gene3D" id="3.40.640.10">
    <property type="entry name" value="Type I PLP-dependent aspartate aminotransferase-like (Major domain)"/>
    <property type="match status" value="1"/>
</dbReference>
<dbReference type="GO" id="GO:0030170">
    <property type="term" value="F:pyridoxal phosphate binding"/>
    <property type="evidence" value="ECO:0007669"/>
    <property type="project" value="InterPro"/>
</dbReference>
<feature type="modified residue" description="N6-(pyridoxal phosphate)lysine" evidence="14">
    <location>
        <position position="246"/>
    </location>
</feature>
<dbReference type="PIRSF" id="PIRSF000517">
    <property type="entry name" value="Tyr_transaminase"/>
    <property type="match status" value="1"/>
</dbReference>
<dbReference type="PROSITE" id="PS00105">
    <property type="entry name" value="AA_TRANSFER_CLASS_1"/>
    <property type="match status" value="1"/>
</dbReference>
<dbReference type="KEGG" id="hazt:108674260"/>
<evidence type="ECO:0000256" key="7">
    <source>
        <dbReference type="ARBA" id="ARBA00022576"/>
    </source>
</evidence>
<dbReference type="OrthoDB" id="7042322at2759"/>
<evidence type="ECO:0000256" key="4">
    <source>
        <dbReference type="ARBA" id="ARBA00011738"/>
    </source>
</evidence>
<dbReference type="InterPro" id="IPR015421">
    <property type="entry name" value="PyrdxlP-dep_Trfase_major"/>
</dbReference>
<comment type="function">
    <text evidence="13">Transaminase involved in tyrosine breakdown. Converts tyrosine to p-hydroxyphenylpyruvate.</text>
</comment>
<organism evidence="17 18">
    <name type="scientific">Hyalella azteca</name>
    <name type="common">Amphipod</name>
    <dbReference type="NCBI Taxonomy" id="294128"/>
    <lineage>
        <taxon>Eukaryota</taxon>
        <taxon>Metazoa</taxon>
        <taxon>Ecdysozoa</taxon>
        <taxon>Arthropoda</taxon>
        <taxon>Crustacea</taxon>
        <taxon>Multicrustacea</taxon>
        <taxon>Malacostraca</taxon>
        <taxon>Eumalacostraca</taxon>
        <taxon>Peracarida</taxon>
        <taxon>Amphipoda</taxon>
        <taxon>Senticaudata</taxon>
        <taxon>Talitrida</taxon>
        <taxon>Talitroidea</taxon>
        <taxon>Hyalellidae</taxon>
        <taxon>Hyalella</taxon>
    </lineage>
</organism>
<dbReference type="RefSeq" id="XP_018017685.1">
    <property type="nucleotide sequence ID" value="XM_018162196.2"/>
</dbReference>
<dbReference type="GO" id="GO:0006559">
    <property type="term" value="P:L-phenylalanine catabolic process"/>
    <property type="evidence" value="ECO:0007669"/>
    <property type="project" value="UniProtKB-UniRule"/>
</dbReference>
<keyword evidence="9" id="KW-0828">Tyrosine catabolism</keyword>
<evidence type="ECO:0000256" key="6">
    <source>
        <dbReference type="ARBA" id="ARBA00015959"/>
    </source>
</evidence>
<dbReference type="AlphaFoldDB" id="A0A8B7NVD7"/>
<dbReference type="SUPFAM" id="SSF53383">
    <property type="entry name" value="PLP-dependent transferases"/>
    <property type="match status" value="1"/>
</dbReference>
<evidence type="ECO:0000256" key="3">
    <source>
        <dbReference type="ARBA" id="ARBA00007441"/>
    </source>
</evidence>
<evidence type="ECO:0000313" key="17">
    <source>
        <dbReference type="Proteomes" id="UP000694843"/>
    </source>
</evidence>
<dbReference type="OMA" id="CALDLCI"/>
<evidence type="ECO:0000256" key="13">
    <source>
        <dbReference type="PIRNR" id="PIRNR000517"/>
    </source>
</evidence>
<dbReference type="NCBIfam" id="TIGR01264">
    <property type="entry name" value="tyr_amTase_E"/>
    <property type="match status" value="1"/>
</dbReference>
<feature type="region of interest" description="Disordered" evidence="15">
    <location>
        <begin position="472"/>
        <end position="491"/>
    </location>
</feature>
<dbReference type="Pfam" id="PF00155">
    <property type="entry name" value="Aminotran_1_2"/>
    <property type="match status" value="1"/>
</dbReference>
<protein>
    <recommendedName>
        <fullName evidence="6 13">Tyrosine aminotransferase</fullName>
        <shortName evidence="13">TAT</shortName>
        <ecNumber evidence="5 13">2.6.1.5</ecNumber>
    </recommendedName>
</protein>
<dbReference type="InterPro" id="IPR004838">
    <property type="entry name" value="NHTrfase_class1_PyrdxlP-BS"/>
</dbReference>
<reference evidence="18" key="1">
    <citation type="submission" date="2025-08" db="UniProtKB">
        <authorList>
            <consortium name="RefSeq"/>
        </authorList>
    </citation>
    <scope>IDENTIFICATION</scope>
    <source>
        <tissue evidence="18">Whole organism</tissue>
    </source>
</reference>